<keyword evidence="3" id="KW-1185">Reference proteome</keyword>
<evidence type="ECO:0000313" key="2">
    <source>
        <dbReference type="EMBL" id="SKD02146.1"/>
    </source>
</evidence>
<dbReference type="InterPro" id="IPR000182">
    <property type="entry name" value="GNAT_dom"/>
</dbReference>
<organism evidence="2 3">
    <name type="scientific">Chitinophaga ginsengisegetis</name>
    <dbReference type="NCBI Taxonomy" id="393003"/>
    <lineage>
        <taxon>Bacteria</taxon>
        <taxon>Pseudomonadati</taxon>
        <taxon>Bacteroidota</taxon>
        <taxon>Chitinophagia</taxon>
        <taxon>Chitinophagales</taxon>
        <taxon>Chitinophagaceae</taxon>
        <taxon>Chitinophaga</taxon>
    </lineage>
</organism>
<reference evidence="2 3" key="1">
    <citation type="submission" date="2017-02" db="EMBL/GenBank/DDBJ databases">
        <authorList>
            <person name="Peterson S.W."/>
        </authorList>
    </citation>
    <scope>NUCLEOTIDE SEQUENCE [LARGE SCALE GENOMIC DNA]</scope>
    <source>
        <strain evidence="2 3">DSM 18108</strain>
    </source>
</reference>
<dbReference type="RefSeq" id="WP_079469609.1">
    <property type="nucleotide sequence ID" value="NZ_FUZZ01000001.1"/>
</dbReference>
<dbReference type="Gene3D" id="3.40.630.30">
    <property type="match status" value="1"/>
</dbReference>
<dbReference type="Pfam" id="PF13302">
    <property type="entry name" value="Acetyltransf_3"/>
    <property type="match status" value="1"/>
</dbReference>
<keyword evidence="2" id="KW-0808">Transferase</keyword>
<dbReference type="SUPFAM" id="SSF55729">
    <property type="entry name" value="Acyl-CoA N-acyltransferases (Nat)"/>
    <property type="match status" value="1"/>
</dbReference>
<dbReference type="STRING" id="393003.SAMN05660461_2430"/>
<dbReference type="GO" id="GO:0016747">
    <property type="term" value="F:acyltransferase activity, transferring groups other than amino-acyl groups"/>
    <property type="evidence" value="ECO:0007669"/>
    <property type="project" value="InterPro"/>
</dbReference>
<dbReference type="PANTHER" id="PTHR43792">
    <property type="entry name" value="GNAT FAMILY, PUTATIVE (AFU_ORTHOLOGUE AFUA_3G00765)-RELATED-RELATED"/>
    <property type="match status" value="1"/>
</dbReference>
<protein>
    <submittedName>
        <fullName evidence="2">Protein N-acetyltransferase, RimJ/RimL family</fullName>
    </submittedName>
</protein>
<accession>A0A1T5NP66</accession>
<dbReference type="InterPro" id="IPR051531">
    <property type="entry name" value="N-acetyltransferase"/>
</dbReference>
<dbReference type="PROSITE" id="PS51186">
    <property type="entry name" value="GNAT"/>
    <property type="match status" value="1"/>
</dbReference>
<gene>
    <name evidence="2" type="ORF">SAMN05660461_2430</name>
</gene>
<proteinExistence type="predicted"/>
<evidence type="ECO:0000313" key="3">
    <source>
        <dbReference type="Proteomes" id="UP000190166"/>
    </source>
</evidence>
<dbReference type="Proteomes" id="UP000190166">
    <property type="component" value="Unassembled WGS sequence"/>
</dbReference>
<name>A0A1T5NP66_9BACT</name>
<dbReference type="AlphaFoldDB" id="A0A1T5NP66"/>
<feature type="domain" description="N-acetyltransferase" evidence="1">
    <location>
        <begin position="10"/>
        <end position="169"/>
    </location>
</feature>
<sequence>MEIFASTPRLILRELIPADAAGMFELDSDEAVHLYLGNKPVRTIEESREVIQFIRQQYRENGIGRWAVIEKDTNRFVGWAGLKLVKEPTNGHVNYYDLGYRFIKKYWGKGYATECAHACLDYGFNRLRLENIYAMADVKNDASKRVLEKSGFSLDGTFYEDQTMLNWFTISREAWNRARK</sequence>
<dbReference type="PANTHER" id="PTHR43792:SF16">
    <property type="entry name" value="N-ACETYLTRANSFERASE DOMAIN-CONTAINING PROTEIN"/>
    <property type="match status" value="1"/>
</dbReference>
<dbReference type="EMBL" id="FUZZ01000001">
    <property type="protein sequence ID" value="SKD02146.1"/>
    <property type="molecule type" value="Genomic_DNA"/>
</dbReference>
<dbReference type="InterPro" id="IPR016181">
    <property type="entry name" value="Acyl_CoA_acyltransferase"/>
</dbReference>
<evidence type="ECO:0000259" key="1">
    <source>
        <dbReference type="PROSITE" id="PS51186"/>
    </source>
</evidence>